<evidence type="ECO:0000313" key="11">
    <source>
        <dbReference type="Proteomes" id="UP001603857"/>
    </source>
</evidence>
<evidence type="ECO:0000256" key="3">
    <source>
        <dbReference type="ARBA" id="ARBA00022692"/>
    </source>
</evidence>
<keyword evidence="3" id="KW-0812">Transmembrane</keyword>
<sequence>MASLSVVHLFRNSLSGEIMPSLYITPALQVLWLNNQPHDRLSRRINVVAIMVSLTSLWLQRNSFAGSVPMNIGDLVSLRDLDLNGPGTSSFGLIPRGLSEMSLDQLDLNNNCFMDLIPDFEASKVSFWSNDFVCPRLGLCVLLK</sequence>
<dbReference type="SUPFAM" id="SSF52058">
    <property type="entry name" value="L domain-like"/>
    <property type="match status" value="1"/>
</dbReference>
<comment type="subcellular location">
    <subcellularLocation>
        <location evidence="1">Membrane</location>
        <topology evidence="1">Single-pass membrane protein</topology>
    </subcellularLocation>
</comment>
<dbReference type="PANTHER" id="PTHR47986">
    <property type="entry name" value="OSJNBA0070M12.3 PROTEIN"/>
    <property type="match status" value="1"/>
</dbReference>
<dbReference type="Proteomes" id="UP001603857">
    <property type="component" value="Unassembled WGS sequence"/>
</dbReference>
<keyword evidence="11" id="KW-1185">Reference proteome</keyword>
<evidence type="ECO:0000256" key="1">
    <source>
        <dbReference type="ARBA" id="ARBA00004167"/>
    </source>
</evidence>
<reference evidence="10 11" key="1">
    <citation type="submission" date="2024-08" db="EMBL/GenBank/DDBJ databases">
        <title>Insights into the chromosomal genome structure of Flemingia macrophylla.</title>
        <authorList>
            <person name="Ding Y."/>
            <person name="Zhao Y."/>
            <person name="Bi W."/>
            <person name="Wu M."/>
            <person name="Zhao G."/>
            <person name="Gong Y."/>
            <person name="Li W."/>
            <person name="Zhang P."/>
        </authorList>
    </citation>
    <scope>NUCLEOTIDE SEQUENCE [LARGE SCALE GENOMIC DNA]</scope>
    <source>
        <strain evidence="10">DYQJB</strain>
        <tissue evidence="10">Leaf</tissue>
    </source>
</reference>
<keyword evidence="6" id="KW-1133">Transmembrane helix</keyword>
<dbReference type="InterPro" id="IPR001611">
    <property type="entry name" value="Leu-rich_rpt"/>
</dbReference>
<keyword evidence="5" id="KW-0677">Repeat</keyword>
<dbReference type="InterPro" id="IPR052422">
    <property type="entry name" value="Auxin_Ser/Thr_Kinase"/>
</dbReference>
<evidence type="ECO:0000256" key="7">
    <source>
        <dbReference type="ARBA" id="ARBA00023136"/>
    </source>
</evidence>
<evidence type="ECO:0000256" key="6">
    <source>
        <dbReference type="ARBA" id="ARBA00022989"/>
    </source>
</evidence>
<comment type="caution">
    <text evidence="10">The sequence shown here is derived from an EMBL/GenBank/DDBJ whole genome shotgun (WGS) entry which is preliminary data.</text>
</comment>
<protein>
    <submittedName>
        <fullName evidence="10">Uncharacterized protein</fullName>
    </submittedName>
</protein>
<evidence type="ECO:0000256" key="5">
    <source>
        <dbReference type="ARBA" id="ARBA00022737"/>
    </source>
</evidence>
<keyword evidence="7" id="KW-0472">Membrane</keyword>
<accession>A0ABD1NMI2</accession>
<dbReference type="EMBL" id="JBGMDY010000001">
    <property type="protein sequence ID" value="KAL2349073.1"/>
    <property type="molecule type" value="Genomic_DNA"/>
</dbReference>
<organism evidence="10 11">
    <name type="scientific">Flemingia macrophylla</name>
    <dbReference type="NCBI Taxonomy" id="520843"/>
    <lineage>
        <taxon>Eukaryota</taxon>
        <taxon>Viridiplantae</taxon>
        <taxon>Streptophyta</taxon>
        <taxon>Embryophyta</taxon>
        <taxon>Tracheophyta</taxon>
        <taxon>Spermatophyta</taxon>
        <taxon>Magnoliopsida</taxon>
        <taxon>eudicotyledons</taxon>
        <taxon>Gunneridae</taxon>
        <taxon>Pentapetalae</taxon>
        <taxon>rosids</taxon>
        <taxon>fabids</taxon>
        <taxon>Fabales</taxon>
        <taxon>Fabaceae</taxon>
        <taxon>Papilionoideae</taxon>
        <taxon>50 kb inversion clade</taxon>
        <taxon>NPAAA clade</taxon>
        <taxon>indigoferoid/millettioid clade</taxon>
        <taxon>Phaseoleae</taxon>
        <taxon>Flemingia</taxon>
    </lineage>
</organism>
<dbReference type="InterPro" id="IPR032675">
    <property type="entry name" value="LRR_dom_sf"/>
</dbReference>
<keyword evidence="2" id="KW-0433">Leucine-rich repeat</keyword>
<dbReference type="Pfam" id="PF00560">
    <property type="entry name" value="LRR_1"/>
    <property type="match status" value="2"/>
</dbReference>
<name>A0ABD1NMI2_9FABA</name>
<evidence type="ECO:0000256" key="9">
    <source>
        <dbReference type="ARBA" id="ARBA00023180"/>
    </source>
</evidence>
<dbReference type="PANTHER" id="PTHR47986:SF13">
    <property type="entry name" value="RECEPTOR PROTEIN KINASE TMK1-LIKE"/>
    <property type="match status" value="1"/>
</dbReference>
<evidence type="ECO:0000256" key="8">
    <source>
        <dbReference type="ARBA" id="ARBA00023170"/>
    </source>
</evidence>
<dbReference type="AlphaFoldDB" id="A0ABD1NMI2"/>
<gene>
    <name evidence="10" type="ORF">Fmac_003073</name>
</gene>
<keyword evidence="9" id="KW-0325">Glycoprotein</keyword>
<dbReference type="Gene3D" id="3.80.10.10">
    <property type="entry name" value="Ribonuclease Inhibitor"/>
    <property type="match status" value="1"/>
</dbReference>
<proteinExistence type="predicted"/>
<evidence type="ECO:0000256" key="4">
    <source>
        <dbReference type="ARBA" id="ARBA00022729"/>
    </source>
</evidence>
<dbReference type="GO" id="GO:0016020">
    <property type="term" value="C:membrane"/>
    <property type="evidence" value="ECO:0007669"/>
    <property type="project" value="UniProtKB-SubCell"/>
</dbReference>
<evidence type="ECO:0000256" key="2">
    <source>
        <dbReference type="ARBA" id="ARBA00022614"/>
    </source>
</evidence>
<evidence type="ECO:0000313" key="10">
    <source>
        <dbReference type="EMBL" id="KAL2349073.1"/>
    </source>
</evidence>
<keyword evidence="4" id="KW-0732">Signal</keyword>
<keyword evidence="8" id="KW-0675">Receptor</keyword>